<proteinExistence type="predicted"/>
<evidence type="ECO:0000313" key="2">
    <source>
        <dbReference type="Proteomes" id="UP001165960"/>
    </source>
</evidence>
<keyword evidence="2" id="KW-1185">Reference proteome</keyword>
<comment type="caution">
    <text evidence="1">The sequence shown here is derived from an EMBL/GenBank/DDBJ whole genome shotgun (WGS) entry which is preliminary data.</text>
</comment>
<reference evidence="1" key="1">
    <citation type="submission" date="2022-04" db="EMBL/GenBank/DDBJ databases">
        <title>Genome of the entomopathogenic fungus Entomophthora muscae.</title>
        <authorList>
            <person name="Elya C."/>
            <person name="Lovett B.R."/>
            <person name="Lee E."/>
            <person name="Macias A.M."/>
            <person name="Hajek A.E."/>
            <person name="De Bivort B.L."/>
            <person name="Kasson M.T."/>
            <person name="De Fine Licht H.H."/>
            <person name="Stajich J.E."/>
        </authorList>
    </citation>
    <scope>NUCLEOTIDE SEQUENCE</scope>
    <source>
        <strain evidence="1">Berkeley</strain>
    </source>
</reference>
<dbReference type="Proteomes" id="UP001165960">
    <property type="component" value="Unassembled WGS sequence"/>
</dbReference>
<accession>A0ACC2T8H3</accession>
<evidence type="ECO:0000313" key="1">
    <source>
        <dbReference type="EMBL" id="KAJ9070766.1"/>
    </source>
</evidence>
<protein>
    <submittedName>
        <fullName evidence="1">Uncharacterized protein</fullName>
    </submittedName>
</protein>
<organism evidence="1 2">
    <name type="scientific">Entomophthora muscae</name>
    <dbReference type="NCBI Taxonomy" id="34485"/>
    <lineage>
        <taxon>Eukaryota</taxon>
        <taxon>Fungi</taxon>
        <taxon>Fungi incertae sedis</taxon>
        <taxon>Zoopagomycota</taxon>
        <taxon>Entomophthoromycotina</taxon>
        <taxon>Entomophthoromycetes</taxon>
        <taxon>Entomophthorales</taxon>
        <taxon>Entomophthoraceae</taxon>
        <taxon>Entomophthora</taxon>
    </lineage>
</organism>
<gene>
    <name evidence="1" type="ORF">DSO57_1004358</name>
</gene>
<name>A0ACC2T8H3_9FUNG</name>
<dbReference type="EMBL" id="QTSX02003561">
    <property type="protein sequence ID" value="KAJ9070766.1"/>
    <property type="molecule type" value="Genomic_DNA"/>
</dbReference>
<sequence length="210" mass="22739">MYCGNARHSAKDCQALAKVKSPTKPLASSSNKEPSQYYALLPVKLGSSQYSQEGKALLDTGAMGNYISNTLVQQLGLQEGPYAWVTLANKSCIQVIRIKENLGVKVGENHFDIKVSSLLNLVFSLILGFPWSIAAKAVLNLDTMTLSIQKDGVTSSIPFDHTGHEGILTPEDTINVLAILEEITQPQIPSKLQDLVEVFSESSCSQLPSC</sequence>